<feature type="compositionally biased region" description="Basic and acidic residues" evidence="6">
    <location>
        <begin position="272"/>
        <end position="285"/>
    </location>
</feature>
<evidence type="ECO:0000256" key="6">
    <source>
        <dbReference type="SAM" id="MobiDB-lite"/>
    </source>
</evidence>
<evidence type="ECO:0000313" key="8">
    <source>
        <dbReference type="EMBL" id="OWK09696.1"/>
    </source>
</evidence>
<dbReference type="AlphaFoldDB" id="A0A212CUN2"/>
<proteinExistence type="predicted"/>
<accession>A0A212CUN2</accession>
<dbReference type="Proteomes" id="UP000242450">
    <property type="component" value="Chromosome 12"/>
</dbReference>
<keyword evidence="2" id="KW-1064">Adaptive immunity</keyword>
<comment type="caution">
    <text evidence="8">The sequence shown here is derived from an EMBL/GenBank/DDBJ whole genome shotgun (WGS) entry which is preliminary data.</text>
</comment>
<sequence length="285" mass="31318">GSNGDSVTQPKGQVTLLEGESLTVNCSYETKQYPALSWYVQYSGEGPQLLLRAHRDNEKGSGKGFEATYNTETTSFHLEKASVQESDSAVYYCALSDTVTETTDSRGQSVTQPDDPVLVSEGTSLELKCNYSYGATPYLFWYVQHPRQRPQLLLKYFSGNTVVQGIRGFVAEFKSRQTCGDSVTQLGGQVTLPEKAALTISCTYSATGEGSQLLLEATKDKEKGISKEFEATYHRKSKSFHLKKASVQESDSVVYYCALRDTEKGTAGGADAHSEQQRSLDAERL</sequence>
<feature type="region of interest" description="Disordered" evidence="6">
    <location>
        <begin position="264"/>
        <end position="285"/>
    </location>
</feature>
<dbReference type="SUPFAM" id="SSF48726">
    <property type="entry name" value="Immunoglobulin"/>
    <property type="match status" value="3"/>
</dbReference>
<dbReference type="InterPro" id="IPR051287">
    <property type="entry name" value="TCR_variable_region"/>
</dbReference>
<evidence type="ECO:0000259" key="7">
    <source>
        <dbReference type="PROSITE" id="PS50835"/>
    </source>
</evidence>
<reference evidence="8 9" key="1">
    <citation type="journal article" date="2018" name="Mol. Genet. Genomics">
        <title>The red deer Cervus elaphus genome CerEla1.0: sequencing, annotating, genes, and chromosomes.</title>
        <authorList>
            <person name="Bana N.A."/>
            <person name="Nyiri A."/>
            <person name="Nagy J."/>
            <person name="Frank K."/>
            <person name="Nagy T."/>
            <person name="Steger V."/>
            <person name="Schiller M."/>
            <person name="Lakatos P."/>
            <person name="Sugar L."/>
            <person name="Horn P."/>
            <person name="Barta E."/>
            <person name="Orosz L."/>
        </authorList>
    </citation>
    <scope>NUCLEOTIDE SEQUENCE [LARGE SCALE GENOMIC DNA]</scope>
    <source>
        <strain evidence="8">Hungarian</strain>
    </source>
</reference>
<feature type="non-terminal residue" evidence="8">
    <location>
        <position position="1"/>
    </location>
</feature>
<evidence type="ECO:0000256" key="5">
    <source>
        <dbReference type="ARBA" id="ARBA00043266"/>
    </source>
</evidence>
<keyword evidence="5" id="KW-0391">Immunity</keyword>
<dbReference type="GO" id="GO:0002250">
    <property type="term" value="P:adaptive immune response"/>
    <property type="evidence" value="ECO:0007669"/>
    <property type="project" value="UniProtKB-KW"/>
</dbReference>
<dbReference type="Pfam" id="PF07686">
    <property type="entry name" value="V-set"/>
    <property type="match status" value="2"/>
</dbReference>
<evidence type="ECO:0000256" key="1">
    <source>
        <dbReference type="ARBA" id="ARBA00022729"/>
    </source>
</evidence>
<keyword evidence="4" id="KW-0393">Immunoglobulin domain</keyword>
<dbReference type="InterPro" id="IPR007110">
    <property type="entry name" value="Ig-like_dom"/>
</dbReference>
<dbReference type="EMBL" id="MKHE01000012">
    <property type="protein sequence ID" value="OWK09696.1"/>
    <property type="molecule type" value="Genomic_DNA"/>
</dbReference>
<dbReference type="PANTHER" id="PTHR19367:SF36">
    <property type="entry name" value="T CELL RECEPTOR ALPHA VARIABLE 9-1"/>
    <property type="match status" value="1"/>
</dbReference>
<feature type="domain" description="Ig-like" evidence="7">
    <location>
        <begin position="5"/>
        <end position="111"/>
    </location>
</feature>
<dbReference type="GO" id="GO:0042101">
    <property type="term" value="C:T cell receptor complex"/>
    <property type="evidence" value="ECO:0007669"/>
    <property type="project" value="UniProtKB-KW"/>
</dbReference>
<dbReference type="InterPro" id="IPR013106">
    <property type="entry name" value="Ig_V-set"/>
</dbReference>
<evidence type="ECO:0000256" key="4">
    <source>
        <dbReference type="ARBA" id="ARBA00023319"/>
    </source>
</evidence>
<dbReference type="OrthoDB" id="8947657at2759"/>
<name>A0A212CUN2_CEREH</name>
<keyword evidence="5" id="KW-1279">T cell receptor</keyword>
<feature type="non-terminal residue" evidence="8">
    <location>
        <position position="285"/>
    </location>
</feature>
<protein>
    <recommendedName>
        <fullName evidence="7">Ig-like domain-containing protein</fullName>
    </recommendedName>
</protein>
<dbReference type="PANTHER" id="PTHR19367">
    <property type="entry name" value="T-CELL RECEPTOR ALPHA CHAIN V REGION"/>
    <property type="match status" value="1"/>
</dbReference>
<evidence type="ECO:0000256" key="3">
    <source>
        <dbReference type="ARBA" id="ARBA00023170"/>
    </source>
</evidence>
<gene>
    <name evidence="8" type="ORF">Celaphus_00006475</name>
</gene>
<dbReference type="PROSITE" id="PS50835">
    <property type="entry name" value="IG_LIKE"/>
    <property type="match status" value="1"/>
</dbReference>
<dbReference type="InterPro" id="IPR013783">
    <property type="entry name" value="Ig-like_fold"/>
</dbReference>
<dbReference type="Gene3D" id="2.60.40.10">
    <property type="entry name" value="Immunoglobulins"/>
    <property type="match status" value="3"/>
</dbReference>
<dbReference type="SMART" id="SM00406">
    <property type="entry name" value="IGv"/>
    <property type="match status" value="2"/>
</dbReference>
<keyword evidence="1" id="KW-0732">Signal</keyword>
<keyword evidence="3" id="KW-0675">Receptor</keyword>
<evidence type="ECO:0000256" key="2">
    <source>
        <dbReference type="ARBA" id="ARBA00023130"/>
    </source>
</evidence>
<evidence type="ECO:0000313" key="9">
    <source>
        <dbReference type="Proteomes" id="UP000242450"/>
    </source>
</evidence>
<organism evidence="8 9">
    <name type="scientific">Cervus elaphus hippelaphus</name>
    <name type="common">European red deer</name>
    <dbReference type="NCBI Taxonomy" id="46360"/>
    <lineage>
        <taxon>Eukaryota</taxon>
        <taxon>Metazoa</taxon>
        <taxon>Chordata</taxon>
        <taxon>Craniata</taxon>
        <taxon>Vertebrata</taxon>
        <taxon>Euteleostomi</taxon>
        <taxon>Mammalia</taxon>
        <taxon>Eutheria</taxon>
        <taxon>Laurasiatheria</taxon>
        <taxon>Artiodactyla</taxon>
        <taxon>Ruminantia</taxon>
        <taxon>Pecora</taxon>
        <taxon>Cervidae</taxon>
        <taxon>Cervinae</taxon>
        <taxon>Cervus</taxon>
    </lineage>
</organism>
<dbReference type="InterPro" id="IPR003599">
    <property type="entry name" value="Ig_sub"/>
</dbReference>
<keyword evidence="9" id="KW-1185">Reference proteome</keyword>
<dbReference type="SMART" id="SM00409">
    <property type="entry name" value="IG"/>
    <property type="match status" value="2"/>
</dbReference>
<dbReference type="InterPro" id="IPR036179">
    <property type="entry name" value="Ig-like_dom_sf"/>
</dbReference>